<dbReference type="AlphaFoldDB" id="A0A1J5T1F2"/>
<dbReference type="InterPro" id="IPR023635">
    <property type="entry name" value="Peptide_deformylase"/>
</dbReference>
<dbReference type="Gene3D" id="3.90.45.10">
    <property type="entry name" value="Peptide deformylase"/>
    <property type="match status" value="1"/>
</dbReference>
<dbReference type="InterPro" id="IPR036821">
    <property type="entry name" value="Peptide_deformylase_sf"/>
</dbReference>
<evidence type="ECO:0000256" key="3">
    <source>
        <dbReference type="ARBA" id="ARBA00022801"/>
    </source>
</evidence>
<evidence type="ECO:0000313" key="6">
    <source>
        <dbReference type="EMBL" id="OIR10077.1"/>
    </source>
</evidence>
<dbReference type="NCBIfam" id="NF001159">
    <property type="entry name" value="PRK00150.1-3"/>
    <property type="match status" value="1"/>
</dbReference>
<evidence type="ECO:0000256" key="4">
    <source>
        <dbReference type="ARBA" id="ARBA00022917"/>
    </source>
</evidence>
<reference evidence="6" key="1">
    <citation type="submission" date="2016-10" db="EMBL/GenBank/DDBJ databases">
        <title>Sequence of Gallionella enrichment culture.</title>
        <authorList>
            <person name="Poehlein A."/>
            <person name="Muehling M."/>
            <person name="Daniel R."/>
        </authorList>
    </citation>
    <scope>NUCLEOTIDE SEQUENCE</scope>
</reference>
<proteinExistence type="inferred from homology"/>
<dbReference type="CDD" id="cd00487">
    <property type="entry name" value="Pep_deformylase"/>
    <property type="match status" value="1"/>
</dbReference>
<dbReference type="NCBIfam" id="TIGR00079">
    <property type="entry name" value="pept_deformyl"/>
    <property type="match status" value="1"/>
</dbReference>
<dbReference type="PANTHER" id="PTHR10458">
    <property type="entry name" value="PEPTIDE DEFORMYLASE"/>
    <property type="match status" value="1"/>
</dbReference>
<comment type="caution">
    <text evidence="6">The sequence shown here is derived from an EMBL/GenBank/DDBJ whole genome shotgun (WGS) entry which is preliminary data.</text>
</comment>
<dbReference type="HAMAP" id="MF_00163">
    <property type="entry name" value="Pep_deformylase"/>
    <property type="match status" value="1"/>
</dbReference>
<dbReference type="PIRSF" id="PIRSF004749">
    <property type="entry name" value="Pep_def"/>
    <property type="match status" value="1"/>
</dbReference>
<accession>A0A1J5T1F2</accession>
<dbReference type="PANTHER" id="PTHR10458:SF20">
    <property type="entry name" value="PEPTIDE DEFORMYLASE 1"/>
    <property type="match status" value="1"/>
</dbReference>
<comment type="similarity">
    <text evidence="1">Belongs to the polypeptide deformylase family.</text>
</comment>
<keyword evidence="5" id="KW-0408">Iron</keyword>
<dbReference type="EC" id="3.5.1.88" evidence="6"/>
<gene>
    <name evidence="6" type="primary">def_7</name>
    <name evidence="6" type="ORF">GALL_80050</name>
</gene>
<evidence type="ECO:0000256" key="1">
    <source>
        <dbReference type="ARBA" id="ARBA00010759"/>
    </source>
</evidence>
<dbReference type="Pfam" id="PF01327">
    <property type="entry name" value="Pep_deformylase"/>
    <property type="match status" value="1"/>
</dbReference>
<sequence>MTVLPIVHMGHPVLARPACPVADPTAPDIARLAADMVETLAATTGAGLAAPQVGVDLRLVVLKAPAARGEAVPLTILINPWLYALGADCESDYEGCLSLPGLTGVVPRARQIRYGGVGLDGAPLVREASGFHARLVQHECDHLDGRLYVSRMPDLSTLAYTQELLRQRAEAQPQDQPA</sequence>
<organism evidence="6">
    <name type="scientific">mine drainage metagenome</name>
    <dbReference type="NCBI Taxonomy" id="410659"/>
    <lineage>
        <taxon>unclassified sequences</taxon>
        <taxon>metagenomes</taxon>
        <taxon>ecological metagenomes</taxon>
    </lineage>
</organism>
<dbReference type="GO" id="GO:0046872">
    <property type="term" value="F:metal ion binding"/>
    <property type="evidence" value="ECO:0007669"/>
    <property type="project" value="UniProtKB-KW"/>
</dbReference>
<dbReference type="GO" id="GO:0006412">
    <property type="term" value="P:translation"/>
    <property type="evidence" value="ECO:0007669"/>
    <property type="project" value="UniProtKB-KW"/>
</dbReference>
<keyword evidence="2" id="KW-0479">Metal-binding</keyword>
<dbReference type="GO" id="GO:0005739">
    <property type="term" value="C:mitochondrion"/>
    <property type="evidence" value="ECO:0007669"/>
    <property type="project" value="UniProtKB-ARBA"/>
</dbReference>
<dbReference type="SUPFAM" id="SSF56420">
    <property type="entry name" value="Peptide deformylase"/>
    <property type="match status" value="1"/>
</dbReference>
<dbReference type="PRINTS" id="PR01576">
    <property type="entry name" value="PDEFORMYLASE"/>
</dbReference>
<keyword evidence="4" id="KW-0648">Protein biosynthesis</keyword>
<dbReference type="EMBL" id="MLJW01000024">
    <property type="protein sequence ID" value="OIR10077.1"/>
    <property type="molecule type" value="Genomic_DNA"/>
</dbReference>
<dbReference type="GO" id="GO:0042586">
    <property type="term" value="F:peptide deformylase activity"/>
    <property type="evidence" value="ECO:0007669"/>
    <property type="project" value="UniProtKB-EC"/>
</dbReference>
<dbReference type="FunFam" id="3.90.45.10:FF:000003">
    <property type="entry name" value="Peptide deformylase"/>
    <property type="match status" value="1"/>
</dbReference>
<name>A0A1J5T1F2_9ZZZZ</name>
<keyword evidence="3 6" id="KW-0378">Hydrolase</keyword>
<evidence type="ECO:0000256" key="2">
    <source>
        <dbReference type="ARBA" id="ARBA00022723"/>
    </source>
</evidence>
<evidence type="ECO:0000256" key="5">
    <source>
        <dbReference type="ARBA" id="ARBA00023004"/>
    </source>
</evidence>
<protein>
    <submittedName>
        <fullName evidence="6">Peptide deformylase</fullName>
        <ecNumber evidence="6">3.5.1.88</ecNumber>
    </submittedName>
</protein>